<gene>
    <name evidence="1" type="ORF">CHITON_0068</name>
</gene>
<evidence type="ECO:0008006" key="3">
    <source>
        <dbReference type="Google" id="ProtNLM"/>
    </source>
</evidence>
<evidence type="ECO:0000313" key="2">
    <source>
        <dbReference type="Proteomes" id="UP000093069"/>
    </source>
</evidence>
<dbReference type="RefSeq" id="WP_231963804.1">
    <property type="nucleotide sequence ID" value="NZ_CP015193.1"/>
</dbReference>
<accession>A0A160VPX7</accession>
<dbReference type="GeneID" id="33320980"/>
<dbReference type="AlphaFoldDB" id="A0A160VPX7"/>
<dbReference type="EMBL" id="LN999010">
    <property type="protein sequence ID" value="CUX76847.1"/>
    <property type="molecule type" value="Genomic_DNA"/>
</dbReference>
<proteinExistence type="predicted"/>
<organism evidence="1 2">
    <name type="scientific">Thermococcus chitonophagus</name>
    <dbReference type="NCBI Taxonomy" id="54262"/>
    <lineage>
        <taxon>Archaea</taxon>
        <taxon>Methanobacteriati</taxon>
        <taxon>Methanobacteriota</taxon>
        <taxon>Thermococci</taxon>
        <taxon>Thermococcales</taxon>
        <taxon>Thermococcaceae</taxon>
        <taxon>Thermococcus</taxon>
    </lineage>
</organism>
<dbReference type="Proteomes" id="UP000093069">
    <property type="component" value="Chromosome I"/>
</dbReference>
<evidence type="ECO:0000313" key="1">
    <source>
        <dbReference type="EMBL" id="CUX76847.1"/>
    </source>
</evidence>
<dbReference type="KEGG" id="tch:CHITON_0068"/>
<protein>
    <recommendedName>
        <fullName evidence="3">B12-binding domain-containing protein</fullName>
    </recommendedName>
</protein>
<sequence length="182" mass="21112">MTSLRIEEFLALLKENLGMYLSQEERDILENARKKNNLIIEELKSADKFDVYLTGHIDFETVGMFYEITKRLEDLGVKVYHPAMVILDPKEKGVFDFEIENKSRILLVITHTISFGTSVDVGFFTHRKLTGEDVKIVYCYVGPSYEFEEIKKHPSSVYVDYFTRDIEDAIQKVLELLGRSSL</sequence>
<name>A0A160VPX7_9EURY</name>
<reference evidence="2" key="1">
    <citation type="submission" date="2016-01" db="EMBL/GenBank/DDBJ databases">
        <authorList>
            <person name="Vorgias C.E."/>
        </authorList>
    </citation>
    <scope>NUCLEOTIDE SEQUENCE [LARGE SCALE GENOMIC DNA]</scope>
</reference>
<dbReference type="STRING" id="54262.CHITON_0068"/>